<feature type="transmembrane region" description="Helical" evidence="15">
    <location>
        <begin position="267"/>
        <end position="286"/>
    </location>
</feature>
<feature type="transmembrane region" description="Helical" evidence="15">
    <location>
        <begin position="313"/>
        <end position="335"/>
    </location>
</feature>
<dbReference type="GeneID" id="68286002"/>
<keyword evidence="10 15" id="KW-0472">Membrane</keyword>
<evidence type="ECO:0000256" key="13">
    <source>
        <dbReference type="ARBA" id="ARBA00038359"/>
    </source>
</evidence>
<keyword evidence="5" id="KW-0964">Secreted</keyword>
<feature type="domain" description="CFEM" evidence="17">
    <location>
        <begin position="50"/>
        <end position="163"/>
    </location>
</feature>
<organism evidence="18 19">
    <name type="scientific">Cercospora kikuchii</name>
    <dbReference type="NCBI Taxonomy" id="84275"/>
    <lineage>
        <taxon>Eukaryota</taxon>
        <taxon>Fungi</taxon>
        <taxon>Dikarya</taxon>
        <taxon>Ascomycota</taxon>
        <taxon>Pezizomycotina</taxon>
        <taxon>Dothideomycetes</taxon>
        <taxon>Dothideomycetidae</taxon>
        <taxon>Mycosphaerellales</taxon>
        <taxon>Mycosphaerellaceae</taxon>
        <taxon>Cercospora</taxon>
    </lineage>
</organism>
<evidence type="ECO:0000256" key="12">
    <source>
        <dbReference type="ARBA" id="ARBA00023288"/>
    </source>
</evidence>
<dbReference type="GO" id="GO:0005576">
    <property type="term" value="C:extracellular region"/>
    <property type="evidence" value="ECO:0007669"/>
    <property type="project" value="UniProtKB-SubCell"/>
</dbReference>
<dbReference type="AlphaFoldDB" id="A0A9P3FAZ7"/>
<feature type="disulfide bond" evidence="14">
    <location>
        <begin position="103"/>
        <end position="136"/>
    </location>
</feature>
<evidence type="ECO:0000256" key="14">
    <source>
        <dbReference type="PROSITE-ProRule" id="PRU01356"/>
    </source>
</evidence>
<keyword evidence="14" id="KW-0479">Metal-binding</keyword>
<comment type="subcellular location">
    <subcellularLocation>
        <location evidence="2">Membrane</location>
        <topology evidence="2">Lipid-anchor</topology>
        <topology evidence="2">GPI-anchor</topology>
    </subcellularLocation>
    <subcellularLocation>
        <location evidence="1">Membrane</location>
        <topology evidence="1">Multi-pass membrane protein</topology>
    </subcellularLocation>
    <subcellularLocation>
        <location evidence="3">Secreted</location>
    </subcellularLocation>
</comment>
<comment type="similarity">
    <text evidence="4">Belongs to the RBT5 family.</text>
</comment>
<dbReference type="Pfam" id="PF20684">
    <property type="entry name" value="Fung_rhodopsin"/>
    <property type="match status" value="1"/>
</dbReference>
<evidence type="ECO:0000313" key="18">
    <source>
        <dbReference type="EMBL" id="GIZ36962.1"/>
    </source>
</evidence>
<keyword evidence="6" id="KW-0325">Glycoprotein</keyword>
<evidence type="ECO:0000256" key="10">
    <source>
        <dbReference type="ARBA" id="ARBA00023136"/>
    </source>
</evidence>
<dbReference type="PANTHER" id="PTHR33048">
    <property type="entry name" value="PTH11-LIKE INTEGRAL MEMBRANE PROTEIN (AFU_ORTHOLOGUE AFUA_5G11245)"/>
    <property type="match status" value="1"/>
</dbReference>
<feature type="chain" id="PRO_5040420148" description="CFEM domain-containing protein" evidence="16">
    <location>
        <begin position="20"/>
        <end position="485"/>
    </location>
</feature>
<evidence type="ECO:0000256" key="4">
    <source>
        <dbReference type="ARBA" id="ARBA00010031"/>
    </source>
</evidence>
<evidence type="ECO:0000256" key="1">
    <source>
        <dbReference type="ARBA" id="ARBA00004141"/>
    </source>
</evidence>
<evidence type="ECO:0000256" key="2">
    <source>
        <dbReference type="ARBA" id="ARBA00004589"/>
    </source>
</evidence>
<keyword evidence="9 15" id="KW-1133">Transmembrane helix</keyword>
<keyword evidence="19" id="KW-1185">Reference proteome</keyword>
<evidence type="ECO:0000313" key="19">
    <source>
        <dbReference type="Proteomes" id="UP000825890"/>
    </source>
</evidence>
<keyword evidence="14" id="KW-0408">Iron</keyword>
<evidence type="ECO:0000256" key="16">
    <source>
        <dbReference type="SAM" id="SignalP"/>
    </source>
</evidence>
<dbReference type="GO" id="GO:0098552">
    <property type="term" value="C:side of membrane"/>
    <property type="evidence" value="ECO:0007669"/>
    <property type="project" value="UniProtKB-KW"/>
</dbReference>
<evidence type="ECO:0000259" key="17">
    <source>
        <dbReference type="PROSITE" id="PS52012"/>
    </source>
</evidence>
<keyword evidence="14" id="KW-0349">Heme</keyword>
<dbReference type="InterPro" id="IPR008427">
    <property type="entry name" value="Extracellular_membr_CFEM_dom"/>
</dbReference>
<keyword evidence="12" id="KW-0449">Lipoprotein</keyword>
<evidence type="ECO:0000256" key="11">
    <source>
        <dbReference type="ARBA" id="ARBA00023157"/>
    </source>
</evidence>
<keyword evidence="7 15" id="KW-0812">Transmembrane</keyword>
<dbReference type="PANTHER" id="PTHR33048:SF143">
    <property type="entry name" value="EXTRACELLULAR MEMBRANE PROTEIN CFEM DOMAIN-CONTAINING PROTEIN-RELATED"/>
    <property type="match status" value="1"/>
</dbReference>
<keyword evidence="11 14" id="KW-1015">Disulfide bond</keyword>
<evidence type="ECO:0000256" key="5">
    <source>
        <dbReference type="ARBA" id="ARBA00022525"/>
    </source>
</evidence>
<evidence type="ECO:0000256" key="9">
    <source>
        <dbReference type="ARBA" id="ARBA00022989"/>
    </source>
</evidence>
<dbReference type="InterPro" id="IPR052337">
    <property type="entry name" value="SAT4-like"/>
</dbReference>
<keyword evidence="8 16" id="KW-0732">Signal</keyword>
<dbReference type="PROSITE" id="PS52012">
    <property type="entry name" value="CFEM"/>
    <property type="match status" value="1"/>
</dbReference>
<name>A0A9P3FAZ7_9PEZI</name>
<comment type="similarity">
    <text evidence="13">Belongs to the SAT4 family.</text>
</comment>
<feature type="transmembrane region" description="Helical" evidence="15">
    <location>
        <begin position="347"/>
        <end position="368"/>
    </location>
</feature>
<protein>
    <recommendedName>
        <fullName evidence="17">CFEM domain-containing protein</fullName>
    </recommendedName>
</protein>
<dbReference type="InterPro" id="IPR049326">
    <property type="entry name" value="Rhodopsin_dom_fungi"/>
</dbReference>
<feature type="transmembrane region" description="Helical" evidence="15">
    <location>
        <begin position="189"/>
        <end position="208"/>
    </location>
</feature>
<accession>A0A9P3FAZ7</accession>
<dbReference type="EMBL" id="BOLY01000001">
    <property type="protein sequence ID" value="GIZ36962.1"/>
    <property type="molecule type" value="Genomic_DNA"/>
</dbReference>
<dbReference type="OrthoDB" id="2496787at2759"/>
<dbReference type="GO" id="GO:0046872">
    <property type="term" value="F:metal ion binding"/>
    <property type="evidence" value="ECO:0007669"/>
    <property type="project" value="UniProtKB-UniRule"/>
</dbReference>
<feature type="binding site" description="axial binding residue" evidence="14">
    <location>
        <position position="98"/>
    </location>
    <ligand>
        <name>heme</name>
        <dbReference type="ChEBI" id="CHEBI:30413"/>
    </ligand>
    <ligandPart>
        <name>Fe</name>
        <dbReference type="ChEBI" id="CHEBI:18248"/>
    </ligandPart>
</feature>
<evidence type="ECO:0000256" key="15">
    <source>
        <dbReference type="SAM" id="Phobius"/>
    </source>
</evidence>
<evidence type="ECO:0000256" key="6">
    <source>
        <dbReference type="ARBA" id="ARBA00022622"/>
    </source>
</evidence>
<feature type="signal peptide" evidence="16">
    <location>
        <begin position="1"/>
        <end position="19"/>
    </location>
</feature>
<comment type="caution">
    <text evidence="18">The sequence shown here is derived from an EMBL/GenBank/DDBJ whole genome shotgun (WGS) entry which is preliminary data.</text>
</comment>
<dbReference type="Proteomes" id="UP000825890">
    <property type="component" value="Unassembled WGS sequence"/>
</dbReference>
<dbReference type="RefSeq" id="XP_044651449.1">
    <property type="nucleotide sequence ID" value="XM_044795514.1"/>
</dbReference>
<evidence type="ECO:0000256" key="8">
    <source>
        <dbReference type="ARBA" id="ARBA00022729"/>
    </source>
</evidence>
<proteinExistence type="inferred from homology"/>
<feature type="disulfide bond" evidence="14">
    <location>
        <begin position="80"/>
        <end position="120"/>
    </location>
</feature>
<dbReference type="Pfam" id="PF05730">
    <property type="entry name" value="CFEM"/>
    <property type="match status" value="1"/>
</dbReference>
<dbReference type="SMART" id="SM00747">
    <property type="entry name" value="CFEM"/>
    <property type="match status" value="1"/>
</dbReference>
<gene>
    <name evidence="18" type="ORF">CKM354_000042700</name>
</gene>
<feature type="disulfide bond" evidence="14">
    <location>
        <begin position="84"/>
        <end position="115"/>
    </location>
</feature>
<keyword evidence="6" id="KW-0336">GPI-anchor</keyword>
<evidence type="ECO:0000256" key="3">
    <source>
        <dbReference type="ARBA" id="ARBA00004613"/>
    </source>
</evidence>
<sequence length="485" mass="53021">MRPTHALVSFLGAIAVATATSFELSRRWPESLPESFADPFAGPFANPFADAWAQSASITDDAAQAKKAAALKLIGTMPKCGLVCIASSVSASPCSFEDTACACGNKTISEQAAQCIMMSCTVKETLTTKNISDTICEKPIRDKSGIATGSGVGGMIFAIVAVIIRIISKIHIQTGGGAALTTDLWWDDLAVAISLVFVIGFCILSVPLTRLGYARDVWTVPFENLTPMVKLMWADEILYVYGLGLVKISLLLTYLRFFSSDRFRQITYIIIVLNLMFIFSFFIVIMTQCQPLSYTWNQWDGEHKGKCLAINPIVWSSAVINIILDFLVLGLPIYQLWKMNLNTTKKLLVMLMFGVGFLVTIISIMRLHAIVDYGEDKNFTYVRVVPGVWSKLELQLSVICACMPAIRQVIRRFSPRLIGSTRGEGTTTGVSTTQSGLSGRTIAISEVGKSADTEHFVPLQEIAAHQHSKSSKSTVTQVSEISSHI</sequence>
<reference evidence="18 19" key="1">
    <citation type="submission" date="2021-01" db="EMBL/GenBank/DDBJ databases">
        <title>Cercospora kikuchii MAFF 305040 whole genome shotgun sequence.</title>
        <authorList>
            <person name="Kashiwa T."/>
            <person name="Suzuki T."/>
        </authorList>
    </citation>
    <scope>NUCLEOTIDE SEQUENCE [LARGE SCALE GENOMIC DNA]</scope>
    <source>
        <strain evidence="18 19">MAFF 305040</strain>
    </source>
</reference>
<feature type="transmembrane region" description="Helical" evidence="15">
    <location>
        <begin position="146"/>
        <end position="168"/>
    </location>
</feature>
<evidence type="ECO:0000256" key="7">
    <source>
        <dbReference type="ARBA" id="ARBA00022692"/>
    </source>
</evidence>
<feature type="transmembrane region" description="Helical" evidence="15">
    <location>
        <begin position="237"/>
        <end position="255"/>
    </location>
</feature>
<feature type="disulfide bond" evidence="14">
    <location>
        <begin position="94"/>
        <end position="101"/>
    </location>
</feature>